<dbReference type="EMBL" id="QVEW01000012">
    <property type="protein sequence ID" value="RGB95552.1"/>
    <property type="molecule type" value="Genomic_DNA"/>
</dbReference>
<comment type="caution">
    <text evidence="3">The sequence shown here is derived from an EMBL/GenBank/DDBJ whole genome shotgun (WGS) entry which is preliminary data.</text>
</comment>
<dbReference type="RefSeq" id="WP_097783515.1">
    <property type="nucleotide sequence ID" value="NZ_CP030777.1"/>
</dbReference>
<dbReference type="EMBL" id="NMTV01000063">
    <property type="protein sequence ID" value="PDX71938.1"/>
    <property type="molecule type" value="Genomic_DNA"/>
</dbReference>
<reference evidence="3 5" key="1">
    <citation type="journal article" date="2017" name="Front. Microbiol.">
        <title>New Insights into the Diversity of the Genus Faecalibacterium.</title>
        <authorList>
            <person name="Benevides L."/>
            <person name="Burman S."/>
            <person name="Martin R."/>
            <person name="Robert V."/>
            <person name="Thomas M."/>
            <person name="Miquel S."/>
            <person name="Chain F."/>
            <person name="Sokol H."/>
            <person name="Bermudez-Humaran L.G."/>
            <person name="Morrison M."/>
            <person name="Langella P."/>
            <person name="Azevedo V.A."/>
            <person name="Chatel J.M."/>
            <person name="Soares S."/>
        </authorList>
    </citation>
    <scope>NUCLEOTIDE SEQUENCE [LARGE SCALE GENOMIC DNA]</scope>
    <source>
        <strain evidence="3 5">CNCM I 4546</strain>
    </source>
</reference>
<evidence type="ECO:0000313" key="6">
    <source>
        <dbReference type="Proteomes" id="UP000260783"/>
    </source>
</evidence>
<dbReference type="Proteomes" id="UP000260783">
    <property type="component" value="Unassembled WGS sequence"/>
</dbReference>
<proteinExistence type="predicted"/>
<evidence type="ECO:0000313" key="4">
    <source>
        <dbReference type="EMBL" id="RGB95552.1"/>
    </source>
</evidence>
<protein>
    <submittedName>
        <fullName evidence="4">Transglutaminase domain-containing protein</fullName>
    </submittedName>
</protein>
<reference evidence="2 7" key="4">
    <citation type="journal article" date="2019" name="Nat. Med.">
        <title>A library of human gut bacterial isolates paired with longitudinal multiomics data enables mechanistic microbiome research.</title>
        <authorList>
            <person name="Poyet M."/>
            <person name="Groussin M."/>
            <person name="Gibbons S.M."/>
            <person name="Avila-Pacheco J."/>
            <person name="Jiang X."/>
            <person name="Kearney S.M."/>
            <person name="Perrotta A.R."/>
            <person name="Berdy B."/>
            <person name="Zhao S."/>
            <person name="Lieberman T.D."/>
            <person name="Swanson P.K."/>
            <person name="Smith M."/>
            <person name="Roesemann S."/>
            <person name="Alexander J.E."/>
            <person name="Rich S.A."/>
            <person name="Livny J."/>
            <person name="Vlamakis H."/>
            <person name="Clish C."/>
            <person name="Bullock K."/>
            <person name="Deik A."/>
            <person name="Scott J."/>
            <person name="Pierce K.A."/>
            <person name="Xavier R.J."/>
            <person name="Alm E.J."/>
        </authorList>
    </citation>
    <scope>NUCLEOTIDE SEQUENCE [LARGE SCALE GENOMIC DNA]</scope>
    <source>
        <strain evidence="2 7">BIOML-B1</strain>
    </source>
</reference>
<dbReference type="SUPFAM" id="SSF69360">
    <property type="entry name" value="Cell wall binding repeat"/>
    <property type="match status" value="1"/>
</dbReference>
<reference evidence="3" key="2">
    <citation type="submission" date="2017-07" db="EMBL/GenBank/DDBJ databases">
        <authorList>
            <person name="Sun Z.S."/>
            <person name="Albrecht U."/>
            <person name="Echele G."/>
            <person name="Lee C.C."/>
        </authorList>
    </citation>
    <scope>NUCLEOTIDE SEQUENCE</scope>
    <source>
        <strain evidence="3">CNCM I 4546</strain>
    </source>
</reference>
<evidence type="ECO:0000313" key="7">
    <source>
        <dbReference type="Proteomes" id="UP000462091"/>
    </source>
</evidence>
<gene>
    <name evidence="3" type="ORF">CGS55_10695</name>
    <name evidence="4" type="ORF">DWZ04_11045</name>
    <name evidence="2" type="ORF">GKE10_05690</name>
</gene>
<dbReference type="Gene3D" id="3.10.620.30">
    <property type="match status" value="1"/>
</dbReference>
<dbReference type="InterPro" id="IPR002931">
    <property type="entry name" value="Transglutaminase-like"/>
</dbReference>
<dbReference type="Proteomes" id="UP000219901">
    <property type="component" value="Unassembled WGS sequence"/>
</dbReference>
<name>A0A2A6ZYU2_9FIRM</name>
<sequence length="209" mass="23676">MTIDGKLYHVSKNGYAIDRYAKGLHEIDGGMYYVKEDGSFLTNSAVEYLTFDANGRYTSGNATLDSYVDQALAACTNSGMTKAQKLRAAYLYVRDHGAYLARPHQARGTTAWAEESALFMFEHKKGNCYCFAGQFLYMARRLGYNAYVVSGGVGRKDSDHAWVMICENGVPYIYDVELEWGYRAGRYGHAEYNMYKMPLNKTVFSYQFP</sequence>
<dbReference type="Pfam" id="PF01841">
    <property type="entry name" value="Transglut_core"/>
    <property type="match status" value="1"/>
</dbReference>
<accession>A0A2A6ZYU2</accession>
<dbReference type="AlphaFoldDB" id="A0A2A6ZYU2"/>
<evidence type="ECO:0000313" key="3">
    <source>
        <dbReference type="EMBL" id="PDX71938.1"/>
    </source>
</evidence>
<dbReference type="EMBL" id="WKQM01000008">
    <property type="protein sequence ID" value="MSC51401.1"/>
    <property type="molecule type" value="Genomic_DNA"/>
</dbReference>
<evidence type="ECO:0000313" key="2">
    <source>
        <dbReference type="EMBL" id="MSC51401.1"/>
    </source>
</evidence>
<evidence type="ECO:0000313" key="5">
    <source>
        <dbReference type="Proteomes" id="UP000219901"/>
    </source>
</evidence>
<dbReference type="Proteomes" id="UP000462091">
    <property type="component" value="Unassembled WGS sequence"/>
</dbReference>
<dbReference type="SUPFAM" id="SSF54001">
    <property type="entry name" value="Cysteine proteinases"/>
    <property type="match status" value="1"/>
</dbReference>
<evidence type="ECO:0000259" key="1">
    <source>
        <dbReference type="Pfam" id="PF01841"/>
    </source>
</evidence>
<reference evidence="4 6" key="3">
    <citation type="submission" date="2018-08" db="EMBL/GenBank/DDBJ databases">
        <title>A genome reference for cultivated species of the human gut microbiota.</title>
        <authorList>
            <person name="Zou Y."/>
            <person name="Xue W."/>
            <person name="Luo G."/>
        </authorList>
    </citation>
    <scope>NUCLEOTIDE SEQUENCE [LARGE SCALE GENOMIC DNA]</scope>
    <source>
        <strain evidence="4 6">AF29-11BH</strain>
    </source>
</reference>
<organism evidence="3 5">
    <name type="scientific">Faecalibacterium prausnitzii</name>
    <dbReference type="NCBI Taxonomy" id="853"/>
    <lineage>
        <taxon>Bacteria</taxon>
        <taxon>Bacillati</taxon>
        <taxon>Bacillota</taxon>
        <taxon>Clostridia</taxon>
        <taxon>Eubacteriales</taxon>
        <taxon>Oscillospiraceae</taxon>
        <taxon>Faecalibacterium</taxon>
    </lineage>
</organism>
<feature type="domain" description="Transglutaminase-like" evidence="1">
    <location>
        <begin position="74"/>
        <end position="166"/>
    </location>
</feature>
<dbReference type="InterPro" id="IPR038765">
    <property type="entry name" value="Papain-like_cys_pep_sf"/>
</dbReference>